<sequence>MKRPTIRKIVLIDYLILQNVYTKRSTPRGTFDNSLPPIAEPEQEKRLHAGFKLCLLKEEVPVDDENTALHPLQPTLINIHLLTALTLGAALVHNEPSTSPMNDNSNHLDGIWSLFRNIHLWVLGGDPTYYIIQDSQ</sequence>
<reference evidence="1" key="1">
    <citation type="submission" date="2021-06" db="EMBL/GenBank/DDBJ databases">
        <authorList>
            <person name="Kallberg Y."/>
            <person name="Tangrot J."/>
            <person name="Rosling A."/>
        </authorList>
    </citation>
    <scope>NUCLEOTIDE SEQUENCE</scope>
    <source>
        <strain evidence="1">UK204</strain>
    </source>
</reference>
<evidence type="ECO:0000313" key="1">
    <source>
        <dbReference type="EMBL" id="CAG8639244.1"/>
    </source>
</evidence>
<accession>A0A9N9GYK0</accession>
<proteinExistence type="predicted"/>
<gene>
    <name evidence="1" type="ORF">FCALED_LOCUS10478</name>
</gene>
<comment type="caution">
    <text evidence="1">The sequence shown here is derived from an EMBL/GenBank/DDBJ whole genome shotgun (WGS) entry which is preliminary data.</text>
</comment>
<protein>
    <submittedName>
        <fullName evidence="1">15986_t:CDS:1</fullName>
    </submittedName>
</protein>
<dbReference type="EMBL" id="CAJVPQ010003875">
    <property type="protein sequence ID" value="CAG8639244.1"/>
    <property type="molecule type" value="Genomic_DNA"/>
</dbReference>
<dbReference type="AlphaFoldDB" id="A0A9N9GYK0"/>
<keyword evidence="2" id="KW-1185">Reference proteome</keyword>
<dbReference type="Proteomes" id="UP000789570">
    <property type="component" value="Unassembled WGS sequence"/>
</dbReference>
<name>A0A9N9GYK0_9GLOM</name>
<feature type="non-terminal residue" evidence="1">
    <location>
        <position position="136"/>
    </location>
</feature>
<evidence type="ECO:0000313" key="2">
    <source>
        <dbReference type="Proteomes" id="UP000789570"/>
    </source>
</evidence>
<organism evidence="1 2">
    <name type="scientific">Funneliformis caledonium</name>
    <dbReference type="NCBI Taxonomy" id="1117310"/>
    <lineage>
        <taxon>Eukaryota</taxon>
        <taxon>Fungi</taxon>
        <taxon>Fungi incertae sedis</taxon>
        <taxon>Mucoromycota</taxon>
        <taxon>Glomeromycotina</taxon>
        <taxon>Glomeromycetes</taxon>
        <taxon>Glomerales</taxon>
        <taxon>Glomeraceae</taxon>
        <taxon>Funneliformis</taxon>
    </lineage>
</organism>